<reference evidence="1" key="1">
    <citation type="submission" date="2022-01" db="EMBL/GenBank/DDBJ databases">
        <authorList>
            <person name="Karlyshev A.V."/>
            <person name="Jaspars M."/>
        </authorList>
    </citation>
    <scope>NUCLEOTIDE SEQUENCE</scope>
    <source>
        <strain evidence="1">AGSA3-2</strain>
    </source>
</reference>
<organism evidence="1 2">
    <name type="scientific">Alloalcanivorax xenomutans</name>
    <dbReference type="NCBI Taxonomy" id="1094342"/>
    <lineage>
        <taxon>Bacteria</taxon>
        <taxon>Pseudomonadati</taxon>
        <taxon>Pseudomonadota</taxon>
        <taxon>Gammaproteobacteria</taxon>
        <taxon>Oceanospirillales</taxon>
        <taxon>Alcanivoracaceae</taxon>
        <taxon>Alloalcanivorax</taxon>
    </lineage>
</organism>
<proteinExistence type="predicted"/>
<keyword evidence="2" id="KW-1185">Reference proteome</keyword>
<protein>
    <submittedName>
        <fullName evidence="1">Uncharacterized protein</fullName>
    </submittedName>
</protein>
<dbReference type="KEGG" id="axe:P40_07435"/>
<gene>
    <name evidence="1" type="ORF">LZG35_17910</name>
</gene>
<accession>A0A9Q3W7U6</accession>
<dbReference type="RefSeq" id="WP_022993995.1">
    <property type="nucleotide sequence ID" value="NZ_CBDDTQ010000001.1"/>
</dbReference>
<evidence type="ECO:0000313" key="2">
    <source>
        <dbReference type="Proteomes" id="UP001107961"/>
    </source>
</evidence>
<dbReference type="Proteomes" id="UP001107961">
    <property type="component" value="Unassembled WGS sequence"/>
</dbReference>
<evidence type="ECO:0000313" key="1">
    <source>
        <dbReference type="EMBL" id="MCE7510516.1"/>
    </source>
</evidence>
<dbReference type="EMBL" id="JAJVKT010000025">
    <property type="protein sequence ID" value="MCE7510516.1"/>
    <property type="molecule type" value="Genomic_DNA"/>
</dbReference>
<dbReference type="AlphaFoldDB" id="A0A9Q3W7U6"/>
<sequence>MAKDWPERIPEGEELPLLMRCCGYRFNRAGNVAVDPVPPEPEELAEAERLGWAPAQTISLSAADLIARAIAAAARLEPDQVAAAFVAGVGGSHPRGRQILISYAWARHLSGAPRTDSGLPDCGLAERSEVNFSDQALRLALGYVWNELPANFLPDLEAAAAQGLPSPSADDEAVFRRLIQVIGSQAPDTTPGELEKNLARLKLIPKSDKYARYGMLQALAEVGVIPNPILDPSWDRHIPYSERIAAHQQVKGSPRSDIVLPLAGWRGAEGIDGARLQQVFGIEPASPRSR</sequence>
<name>A0A9Q3W7U6_9GAMM</name>
<dbReference type="GeneID" id="94686254"/>
<comment type="caution">
    <text evidence="1">The sequence shown here is derived from an EMBL/GenBank/DDBJ whole genome shotgun (WGS) entry which is preliminary data.</text>
</comment>